<evidence type="ECO:0000256" key="1">
    <source>
        <dbReference type="SAM" id="MobiDB-lite"/>
    </source>
</evidence>
<protein>
    <submittedName>
        <fullName evidence="2">Uncharacterized protein</fullName>
    </submittedName>
</protein>
<proteinExistence type="predicted"/>
<dbReference type="AlphaFoldDB" id="A0AA40FKP3"/>
<feature type="region of interest" description="Disordered" evidence="1">
    <location>
        <begin position="1"/>
        <end position="26"/>
    </location>
</feature>
<comment type="caution">
    <text evidence="2">The sequence shown here is derived from an EMBL/GenBank/DDBJ whole genome shotgun (WGS) entry which is preliminary data.</text>
</comment>
<sequence length="83" mass="8907">MTAKKRGQSPRRAATPVPTAIEGEGGREKDVIGSYCTGTKPSLVLGDREKRESCGEAKLYKTWLTRHSIISTTNIQTGAVATS</sequence>
<accession>A0AA40FKP3</accession>
<name>A0AA40FKP3_9HYME</name>
<evidence type="ECO:0000313" key="3">
    <source>
        <dbReference type="Proteomes" id="UP001177670"/>
    </source>
</evidence>
<gene>
    <name evidence="2" type="ORF">K0M31_011061</name>
</gene>
<dbReference type="Proteomes" id="UP001177670">
    <property type="component" value="Unassembled WGS sequence"/>
</dbReference>
<reference evidence="2" key="1">
    <citation type="submission" date="2021-10" db="EMBL/GenBank/DDBJ databases">
        <title>Melipona bicolor Genome sequencing and assembly.</title>
        <authorList>
            <person name="Araujo N.S."/>
            <person name="Arias M.C."/>
        </authorList>
    </citation>
    <scope>NUCLEOTIDE SEQUENCE</scope>
    <source>
        <strain evidence="2">USP_2M_L1-L4_2017</strain>
        <tissue evidence="2">Whole body</tissue>
    </source>
</reference>
<keyword evidence="3" id="KW-1185">Reference proteome</keyword>
<organism evidence="2 3">
    <name type="scientific">Melipona bicolor</name>
    <dbReference type="NCBI Taxonomy" id="60889"/>
    <lineage>
        <taxon>Eukaryota</taxon>
        <taxon>Metazoa</taxon>
        <taxon>Ecdysozoa</taxon>
        <taxon>Arthropoda</taxon>
        <taxon>Hexapoda</taxon>
        <taxon>Insecta</taxon>
        <taxon>Pterygota</taxon>
        <taxon>Neoptera</taxon>
        <taxon>Endopterygota</taxon>
        <taxon>Hymenoptera</taxon>
        <taxon>Apocrita</taxon>
        <taxon>Aculeata</taxon>
        <taxon>Apoidea</taxon>
        <taxon>Anthophila</taxon>
        <taxon>Apidae</taxon>
        <taxon>Melipona</taxon>
    </lineage>
</organism>
<dbReference type="EMBL" id="JAHYIQ010000029">
    <property type="protein sequence ID" value="KAK1120860.1"/>
    <property type="molecule type" value="Genomic_DNA"/>
</dbReference>
<evidence type="ECO:0000313" key="2">
    <source>
        <dbReference type="EMBL" id="KAK1120860.1"/>
    </source>
</evidence>